<evidence type="ECO:0000313" key="2">
    <source>
        <dbReference type="Proteomes" id="UP000288805"/>
    </source>
</evidence>
<name>A0A438HVT3_VITVI</name>
<comment type="caution">
    <text evidence="1">The sequence shown here is derived from an EMBL/GenBank/DDBJ whole genome shotgun (WGS) entry which is preliminary data.</text>
</comment>
<gene>
    <name evidence="1" type="ORF">CK203_033010</name>
</gene>
<sequence length="43" mass="5142">MLQIFNDKVLKINVKRCIHMAIKLRKKYFYKLKTKNPGAPHVD</sequence>
<dbReference type="EMBL" id="QGNW01000172">
    <property type="protein sequence ID" value="RVW88559.1"/>
    <property type="molecule type" value="Genomic_DNA"/>
</dbReference>
<accession>A0A438HVT3</accession>
<organism evidence="1 2">
    <name type="scientific">Vitis vinifera</name>
    <name type="common">Grape</name>
    <dbReference type="NCBI Taxonomy" id="29760"/>
    <lineage>
        <taxon>Eukaryota</taxon>
        <taxon>Viridiplantae</taxon>
        <taxon>Streptophyta</taxon>
        <taxon>Embryophyta</taxon>
        <taxon>Tracheophyta</taxon>
        <taxon>Spermatophyta</taxon>
        <taxon>Magnoliopsida</taxon>
        <taxon>eudicotyledons</taxon>
        <taxon>Gunneridae</taxon>
        <taxon>Pentapetalae</taxon>
        <taxon>rosids</taxon>
        <taxon>Vitales</taxon>
        <taxon>Vitaceae</taxon>
        <taxon>Viteae</taxon>
        <taxon>Vitis</taxon>
    </lineage>
</organism>
<protein>
    <submittedName>
        <fullName evidence="1">Uncharacterized protein</fullName>
    </submittedName>
</protein>
<reference evidence="1 2" key="1">
    <citation type="journal article" date="2018" name="PLoS Genet.">
        <title>Population sequencing reveals clonal diversity and ancestral inbreeding in the grapevine cultivar Chardonnay.</title>
        <authorList>
            <person name="Roach M.J."/>
            <person name="Johnson D.L."/>
            <person name="Bohlmann J."/>
            <person name="van Vuuren H.J."/>
            <person name="Jones S.J."/>
            <person name="Pretorius I.S."/>
            <person name="Schmidt S.A."/>
            <person name="Borneman A.R."/>
        </authorList>
    </citation>
    <scope>NUCLEOTIDE SEQUENCE [LARGE SCALE GENOMIC DNA]</scope>
    <source>
        <strain evidence="2">cv. Chardonnay</strain>
        <tissue evidence="1">Leaf</tissue>
    </source>
</reference>
<proteinExistence type="predicted"/>
<dbReference type="Proteomes" id="UP000288805">
    <property type="component" value="Unassembled WGS sequence"/>
</dbReference>
<dbReference type="AlphaFoldDB" id="A0A438HVT3"/>
<evidence type="ECO:0000313" key="1">
    <source>
        <dbReference type="EMBL" id="RVW88559.1"/>
    </source>
</evidence>